<dbReference type="GO" id="GO:0000030">
    <property type="term" value="F:mannosyltransferase activity"/>
    <property type="evidence" value="ECO:0007669"/>
    <property type="project" value="TreeGrafter"/>
</dbReference>
<reference evidence="2" key="1">
    <citation type="journal article" date="2020" name="Nature">
        <title>Giant virus diversity and host interactions through global metagenomics.</title>
        <authorList>
            <person name="Schulz F."/>
            <person name="Roux S."/>
            <person name="Paez-Espino D."/>
            <person name="Jungbluth S."/>
            <person name="Walsh D.A."/>
            <person name="Denef V.J."/>
            <person name="McMahon K.D."/>
            <person name="Konstantinidis K.T."/>
            <person name="Eloe-Fadrosh E.A."/>
            <person name="Kyrpides N.C."/>
            <person name="Woyke T."/>
        </authorList>
    </citation>
    <scope>NUCLEOTIDE SEQUENCE</scope>
    <source>
        <strain evidence="2">GVMAG-M-3300023184-89</strain>
    </source>
</reference>
<evidence type="ECO:0008006" key="3">
    <source>
        <dbReference type="Google" id="ProtNLM"/>
    </source>
</evidence>
<sequence>MNVIKLLKLQIIPLNIFQTWYTKDLPEHMRKRVELLKTQNPEFTYYLFDDNDCREFIKTNFDNDVLNAYDTLLPGAYKADLWRLCVLYIHGGIYMDIKLACVNNFKLIKLIYNNHYVKDRPINSIYNAFMVSSKNNNFLYKGIMQIVENVKEKYYGFDPLCPTGPIMLGALIKNNNLNVNVDLKHYILGGYIVYNNIKIISSCYPEYNTERTELYNSLNTKRYDKLWKERKIYI</sequence>
<dbReference type="InterPro" id="IPR051706">
    <property type="entry name" value="Glycosyltransferase_domain"/>
</dbReference>
<dbReference type="EMBL" id="MN740193">
    <property type="protein sequence ID" value="QHT92683.1"/>
    <property type="molecule type" value="Genomic_DNA"/>
</dbReference>
<dbReference type="SUPFAM" id="SSF53448">
    <property type="entry name" value="Nucleotide-diphospho-sugar transferases"/>
    <property type="match status" value="1"/>
</dbReference>
<dbReference type="Pfam" id="PF04488">
    <property type="entry name" value="Gly_transf_sug"/>
    <property type="match status" value="1"/>
</dbReference>
<proteinExistence type="predicted"/>
<dbReference type="Gene3D" id="3.90.550.20">
    <property type="match status" value="1"/>
</dbReference>
<dbReference type="GO" id="GO:0016020">
    <property type="term" value="C:membrane"/>
    <property type="evidence" value="ECO:0007669"/>
    <property type="project" value="GOC"/>
</dbReference>
<dbReference type="GO" id="GO:0051999">
    <property type="term" value="P:mannosyl-inositol phosphorylceramide biosynthetic process"/>
    <property type="evidence" value="ECO:0007669"/>
    <property type="project" value="TreeGrafter"/>
</dbReference>
<name>A0A6C0IMD2_9ZZZZ</name>
<dbReference type="PANTHER" id="PTHR32385">
    <property type="entry name" value="MANNOSYL PHOSPHORYLINOSITOL CERAMIDE SYNTHASE"/>
    <property type="match status" value="1"/>
</dbReference>
<dbReference type="InterPro" id="IPR007577">
    <property type="entry name" value="GlycoTrfase_DXD_sugar-bd_CS"/>
</dbReference>
<keyword evidence="1" id="KW-0808">Transferase</keyword>
<dbReference type="PANTHER" id="PTHR32385:SF15">
    <property type="entry name" value="INOSITOL PHOSPHOCERAMIDE MANNOSYLTRANSFERASE 1"/>
    <property type="match status" value="1"/>
</dbReference>
<protein>
    <recommendedName>
        <fullName evidence="3">Glycosyltransferase</fullName>
    </recommendedName>
</protein>
<dbReference type="InterPro" id="IPR029044">
    <property type="entry name" value="Nucleotide-diphossugar_trans"/>
</dbReference>
<evidence type="ECO:0000256" key="1">
    <source>
        <dbReference type="ARBA" id="ARBA00022679"/>
    </source>
</evidence>
<dbReference type="AlphaFoldDB" id="A0A6C0IMD2"/>
<evidence type="ECO:0000313" key="2">
    <source>
        <dbReference type="EMBL" id="QHT92683.1"/>
    </source>
</evidence>
<accession>A0A6C0IMD2</accession>
<organism evidence="2">
    <name type="scientific">viral metagenome</name>
    <dbReference type="NCBI Taxonomy" id="1070528"/>
    <lineage>
        <taxon>unclassified sequences</taxon>
        <taxon>metagenomes</taxon>
        <taxon>organismal metagenomes</taxon>
    </lineage>
</organism>